<dbReference type="GO" id="GO:0005737">
    <property type="term" value="C:cytoplasm"/>
    <property type="evidence" value="ECO:0007669"/>
    <property type="project" value="TreeGrafter"/>
</dbReference>
<dbReference type="SFLD" id="SFLDS00019">
    <property type="entry name" value="Glutathione_Transferase_(cytos"/>
    <property type="match status" value="1"/>
</dbReference>
<dbReference type="STRING" id="525918.SAMN05660964_02062"/>
<sequence length="209" mass="23925">MASLSSRRSVMTLFSAPDCADSHRVRIVLAEKDITVDILNINPDNKPEDLAELNPYNTTPTLLDRDLVLYDARIIMEYLDERFPHPPLMPVDPVTRAHSRLALFRIEKDWFSLVHDIEHGDEATASQARKILRESVLSAAEVFAVKPYFLSDDFSLVDCTIAPILWRLPKYGIDVPEKQGKPILKYMERVFSRDAFQQSLSKVEKSIRP</sequence>
<dbReference type="AlphaFoldDB" id="A0A1H4CSA0"/>
<dbReference type="PANTHER" id="PTHR43968">
    <property type="match status" value="1"/>
</dbReference>
<dbReference type="OrthoDB" id="9781431at2"/>
<proteinExistence type="inferred from homology"/>
<dbReference type="Gene3D" id="1.20.1050.10">
    <property type="match status" value="1"/>
</dbReference>
<gene>
    <name evidence="4" type="ORF">SAMN05660964_02062</name>
</gene>
<dbReference type="InterPro" id="IPR034341">
    <property type="entry name" value="SspA_N"/>
</dbReference>
<dbReference type="SUPFAM" id="SSF47616">
    <property type="entry name" value="GST C-terminal domain-like"/>
    <property type="match status" value="1"/>
</dbReference>
<dbReference type="InterPro" id="IPR004046">
    <property type="entry name" value="GST_C"/>
</dbReference>
<feature type="domain" description="GST C-terminal" evidence="3">
    <location>
        <begin position="92"/>
        <end position="209"/>
    </location>
</feature>
<dbReference type="Gene3D" id="3.40.30.10">
    <property type="entry name" value="Glutaredoxin"/>
    <property type="match status" value="1"/>
</dbReference>
<dbReference type="Pfam" id="PF13417">
    <property type="entry name" value="GST_N_3"/>
    <property type="match status" value="1"/>
</dbReference>
<dbReference type="SFLD" id="SFLDG00358">
    <property type="entry name" value="Main_(cytGST)"/>
    <property type="match status" value="1"/>
</dbReference>
<name>A0A1H4CSA0_9GAMM</name>
<dbReference type="CDD" id="cd03186">
    <property type="entry name" value="GST_C_SspA"/>
    <property type="match status" value="1"/>
</dbReference>
<dbReference type="SUPFAM" id="SSF52833">
    <property type="entry name" value="Thioredoxin-like"/>
    <property type="match status" value="1"/>
</dbReference>
<organism evidence="4 5">
    <name type="scientific">Thiothrix caldifontis</name>
    <dbReference type="NCBI Taxonomy" id="525918"/>
    <lineage>
        <taxon>Bacteria</taxon>
        <taxon>Pseudomonadati</taxon>
        <taxon>Pseudomonadota</taxon>
        <taxon>Gammaproteobacteria</taxon>
        <taxon>Thiotrichales</taxon>
        <taxon>Thiotrichaceae</taxon>
        <taxon>Thiothrix</taxon>
    </lineage>
</organism>
<dbReference type="InterPro" id="IPR050983">
    <property type="entry name" value="GST_Omega/HSP26"/>
</dbReference>
<reference evidence="4 5" key="1">
    <citation type="submission" date="2016-10" db="EMBL/GenBank/DDBJ databases">
        <authorList>
            <person name="de Groot N.N."/>
        </authorList>
    </citation>
    <scope>NUCLEOTIDE SEQUENCE [LARGE SCALE GENOMIC DNA]</scope>
    <source>
        <strain evidence="4 5">DSM 21228</strain>
    </source>
</reference>
<comment type="similarity">
    <text evidence="1">Belongs to the GST superfamily. HSP26 family.</text>
</comment>
<dbReference type="EMBL" id="FNQP01000010">
    <property type="protein sequence ID" value="SEA63260.1"/>
    <property type="molecule type" value="Genomic_DNA"/>
</dbReference>
<dbReference type="InterPro" id="IPR036282">
    <property type="entry name" value="Glutathione-S-Trfase_C_sf"/>
</dbReference>
<dbReference type="PROSITE" id="PS50404">
    <property type="entry name" value="GST_NTER"/>
    <property type="match status" value="1"/>
</dbReference>
<evidence type="ECO:0000313" key="4">
    <source>
        <dbReference type="EMBL" id="SEA63260.1"/>
    </source>
</evidence>
<dbReference type="InterPro" id="IPR040079">
    <property type="entry name" value="Glutathione_S-Trfase"/>
</dbReference>
<dbReference type="RefSeq" id="WP_093068289.1">
    <property type="nucleotide sequence ID" value="NZ_FNQP01000010.1"/>
</dbReference>
<dbReference type="InterPro" id="IPR034342">
    <property type="entry name" value="SspA_C"/>
</dbReference>
<dbReference type="CDD" id="cd03059">
    <property type="entry name" value="GST_N_SspA"/>
    <property type="match status" value="1"/>
</dbReference>
<dbReference type="Proteomes" id="UP000199397">
    <property type="component" value="Unassembled WGS sequence"/>
</dbReference>
<dbReference type="PROSITE" id="PS50405">
    <property type="entry name" value="GST_CTER"/>
    <property type="match status" value="1"/>
</dbReference>
<evidence type="ECO:0000313" key="5">
    <source>
        <dbReference type="Proteomes" id="UP000199397"/>
    </source>
</evidence>
<dbReference type="PANTHER" id="PTHR43968:SF6">
    <property type="entry name" value="GLUTATHIONE S-TRANSFERASE OMEGA"/>
    <property type="match status" value="1"/>
</dbReference>
<protein>
    <submittedName>
        <fullName evidence="4">RNA polymerase-associated protein</fullName>
    </submittedName>
</protein>
<evidence type="ECO:0000256" key="1">
    <source>
        <dbReference type="ARBA" id="ARBA00009929"/>
    </source>
</evidence>
<dbReference type="InterPro" id="IPR036249">
    <property type="entry name" value="Thioredoxin-like_sf"/>
</dbReference>
<evidence type="ECO:0000259" key="2">
    <source>
        <dbReference type="PROSITE" id="PS50404"/>
    </source>
</evidence>
<accession>A0A1H4CSA0</accession>
<keyword evidence="5" id="KW-1185">Reference proteome</keyword>
<dbReference type="InterPro" id="IPR010987">
    <property type="entry name" value="Glutathione-S-Trfase_C-like"/>
</dbReference>
<evidence type="ECO:0000259" key="3">
    <source>
        <dbReference type="PROSITE" id="PS50405"/>
    </source>
</evidence>
<dbReference type="Pfam" id="PF00043">
    <property type="entry name" value="GST_C"/>
    <property type="match status" value="1"/>
</dbReference>
<dbReference type="InterPro" id="IPR004045">
    <property type="entry name" value="Glutathione_S-Trfase_N"/>
</dbReference>
<feature type="domain" description="GST N-terminal" evidence="2">
    <location>
        <begin position="9"/>
        <end position="87"/>
    </location>
</feature>